<reference evidence="2 3" key="1">
    <citation type="journal article" date="2012" name="J. Bacteriol.">
        <title>Genome sequence of Rhizobium grahamii CCGE502, a broad-host-range symbiont with low nodulation competitiveness in Phaseolus vulgaris.</title>
        <authorList>
            <person name="Althabegoiti M.J."/>
            <person name="Lozano L."/>
            <person name="Torres-Tejerizo G."/>
            <person name="Ormeno-Orrillo E."/>
            <person name="Rogel M.A."/>
            <person name="Gonzalez V."/>
            <person name="Martinez-Romero E."/>
        </authorList>
    </citation>
    <scope>NUCLEOTIDE SEQUENCE [LARGE SCALE GENOMIC DNA]</scope>
    <source>
        <strain evidence="2 3">CCGE 502</strain>
    </source>
</reference>
<gene>
    <name evidence="2" type="ORF">RGCCGE502_08365</name>
</gene>
<dbReference type="Proteomes" id="UP000014411">
    <property type="component" value="Unassembled WGS sequence"/>
</dbReference>
<proteinExistence type="predicted"/>
<name>S3HZH8_9HYPH</name>
<dbReference type="EMBL" id="AEYE02000011">
    <property type="protein sequence ID" value="EPE98426.1"/>
    <property type="molecule type" value="Genomic_DNA"/>
</dbReference>
<feature type="region of interest" description="Disordered" evidence="1">
    <location>
        <begin position="139"/>
        <end position="164"/>
    </location>
</feature>
<comment type="caution">
    <text evidence="2">The sequence shown here is derived from an EMBL/GenBank/DDBJ whole genome shotgun (WGS) entry which is preliminary data.</text>
</comment>
<accession>S3HZH8</accession>
<feature type="region of interest" description="Disordered" evidence="1">
    <location>
        <begin position="92"/>
        <end position="120"/>
    </location>
</feature>
<evidence type="ECO:0000313" key="3">
    <source>
        <dbReference type="Proteomes" id="UP000014411"/>
    </source>
</evidence>
<evidence type="ECO:0000256" key="1">
    <source>
        <dbReference type="SAM" id="MobiDB-lite"/>
    </source>
</evidence>
<evidence type="ECO:0000313" key="2">
    <source>
        <dbReference type="EMBL" id="EPE98426.1"/>
    </source>
</evidence>
<protein>
    <submittedName>
        <fullName evidence="2">Uncharacterized protein</fullName>
    </submittedName>
</protein>
<keyword evidence="3" id="KW-1185">Reference proteome</keyword>
<organism evidence="2 3">
    <name type="scientific">Rhizobium grahamii CCGE 502</name>
    <dbReference type="NCBI Taxonomy" id="990285"/>
    <lineage>
        <taxon>Bacteria</taxon>
        <taxon>Pseudomonadati</taxon>
        <taxon>Pseudomonadota</taxon>
        <taxon>Alphaproteobacteria</taxon>
        <taxon>Hyphomicrobiales</taxon>
        <taxon>Rhizobiaceae</taxon>
        <taxon>Rhizobium/Agrobacterium group</taxon>
        <taxon>Rhizobium</taxon>
    </lineage>
</organism>
<feature type="compositionally biased region" description="Basic residues" evidence="1">
    <location>
        <begin position="149"/>
        <end position="158"/>
    </location>
</feature>
<dbReference type="AlphaFoldDB" id="S3HZH8"/>
<dbReference type="RefSeq" id="WP_016553715.1">
    <property type="nucleotide sequence ID" value="NZ_AEYE02000011.1"/>
</dbReference>
<dbReference type="HOGENOM" id="CLU_1617665_0_0_5"/>
<sequence length="164" mass="18924">MGRAAASREHKLELIRRENRELLNFIRSQAKPDDQMKKILSVLDRDQGHQGLDPVIASAIRFLRGEWVTIFGIQPPRENDRHLRARDRVHLTWSVPDGNGGSKRYRHVPNPQADEKRDQQLDRVVEDLKAGREDELGLYKFIPGNKSSRPSRRKRKSSKTGADD</sequence>